<dbReference type="Proteomes" id="UP000260783">
    <property type="component" value="Unassembled WGS sequence"/>
</dbReference>
<dbReference type="EMBL" id="QVEW01000018">
    <property type="protein sequence ID" value="RGB94306.1"/>
    <property type="molecule type" value="Genomic_DNA"/>
</dbReference>
<accession>A0A3E2UDK3</accession>
<proteinExistence type="predicted"/>
<dbReference type="AlphaFoldDB" id="A0A3E2UDK3"/>
<sequence>MTEKPKIPYNSQMAFAIAAGRDADASRIMAEAMGEIVGKACGFAQLFDFSDLPFVVAGMRAAANILENSMDEKSKVLADNILSHTRYVTVDAAELKRQMEAEEGNDNGNA</sequence>
<gene>
    <name evidence="1" type="ORF">DWZ04_13515</name>
</gene>
<evidence type="ECO:0000313" key="1">
    <source>
        <dbReference type="EMBL" id="RGB94306.1"/>
    </source>
</evidence>
<organism evidence="1 2">
    <name type="scientific">Faecalibacterium prausnitzii</name>
    <dbReference type="NCBI Taxonomy" id="853"/>
    <lineage>
        <taxon>Bacteria</taxon>
        <taxon>Bacillati</taxon>
        <taxon>Bacillota</taxon>
        <taxon>Clostridia</taxon>
        <taxon>Eubacteriales</taxon>
        <taxon>Oscillospiraceae</taxon>
        <taxon>Faecalibacterium</taxon>
    </lineage>
</organism>
<protein>
    <submittedName>
        <fullName evidence="1">Uncharacterized protein</fullName>
    </submittedName>
</protein>
<name>A0A3E2UDK3_9FIRM</name>
<reference evidence="1 2" key="1">
    <citation type="submission" date="2018-08" db="EMBL/GenBank/DDBJ databases">
        <title>A genome reference for cultivated species of the human gut microbiota.</title>
        <authorList>
            <person name="Zou Y."/>
            <person name="Xue W."/>
            <person name="Luo G."/>
        </authorList>
    </citation>
    <scope>NUCLEOTIDE SEQUENCE [LARGE SCALE GENOMIC DNA]</scope>
    <source>
        <strain evidence="1 2">AF29-11BH</strain>
    </source>
</reference>
<dbReference type="RefSeq" id="WP_117527850.1">
    <property type="nucleotide sequence ID" value="NZ_JAQCXC010000018.1"/>
</dbReference>
<comment type="caution">
    <text evidence="1">The sequence shown here is derived from an EMBL/GenBank/DDBJ whole genome shotgun (WGS) entry which is preliminary data.</text>
</comment>
<evidence type="ECO:0000313" key="2">
    <source>
        <dbReference type="Proteomes" id="UP000260783"/>
    </source>
</evidence>